<feature type="signal peptide" evidence="1">
    <location>
        <begin position="1"/>
        <end position="26"/>
    </location>
</feature>
<keyword evidence="1" id="KW-0732">Signal</keyword>
<organism evidence="2 3">
    <name type="scientific">Exidia glandulosa HHB12029</name>
    <dbReference type="NCBI Taxonomy" id="1314781"/>
    <lineage>
        <taxon>Eukaryota</taxon>
        <taxon>Fungi</taxon>
        <taxon>Dikarya</taxon>
        <taxon>Basidiomycota</taxon>
        <taxon>Agaricomycotina</taxon>
        <taxon>Agaricomycetes</taxon>
        <taxon>Auriculariales</taxon>
        <taxon>Exidiaceae</taxon>
        <taxon>Exidia</taxon>
    </lineage>
</organism>
<evidence type="ECO:0000313" key="2">
    <source>
        <dbReference type="EMBL" id="KZV86642.1"/>
    </source>
</evidence>
<keyword evidence="3" id="KW-1185">Reference proteome</keyword>
<protein>
    <submittedName>
        <fullName evidence="2">Uncharacterized protein</fullName>
    </submittedName>
</protein>
<feature type="chain" id="PRO_5007857091" evidence="1">
    <location>
        <begin position="27"/>
        <end position="319"/>
    </location>
</feature>
<sequence length="319" mass="36275">MASTSAASWSLTPGTLICLALDLGASVAPLHDPQMTLDAEATAVHKVMAVVNEVHGDWVQVMLVDVFDPQRHPAQVTEPHAPLSAWAPFKNPANYLAIFPLQLYNFRVSEIHPIETGFLPTLVEDPLRLARYQNLAVALYGRRSRQWMTAKERFRVDYDGGPVDRLYPEHHDEQNRDTHWSYEEDLDAVIPHVQVWADFVLGDVYVTAKLREDLMTLDRLERRTLVEDDDTQRTPEIKTALIANCNTPNSAQHRRDTIRQFLRRTFVRGPSPAHGRPDGDVRSSIAALQQDRYRDADAFAEGFVSRCSRWLKSAITIVW</sequence>
<dbReference type="InParanoid" id="A0A165ED21"/>
<name>A0A165ED21_EXIGL</name>
<dbReference type="Proteomes" id="UP000077266">
    <property type="component" value="Unassembled WGS sequence"/>
</dbReference>
<evidence type="ECO:0000313" key="3">
    <source>
        <dbReference type="Proteomes" id="UP000077266"/>
    </source>
</evidence>
<accession>A0A165ED21</accession>
<dbReference type="AlphaFoldDB" id="A0A165ED21"/>
<dbReference type="EMBL" id="KV426149">
    <property type="protein sequence ID" value="KZV86642.1"/>
    <property type="molecule type" value="Genomic_DNA"/>
</dbReference>
<proteinExistence type="predicted"/>
<evidence type="ECO:0000256" key="1">
    <source>
        <dbReference type="SAM" id="SignalP"/>
    </source>
</evidence>
<reference evidence="2 3" key="1">
    <citation type="journal article" date="2016" name="Mol. Biol. Evol.">
        <title>Comparative Genomics of Early-Diverging Mushroom-Forming Fungi Provides Insights into the Origins of Lignocellulose Decay Capabilities.</title>
        <authorList>
            <person name="Nagy L.G."/>
            <person name="Riley R."/>
            <person name="Tritt A."/>
            <person name="Adam C."/>
            <person name="Daum C."/>
            <person name="Floudas D."/>
            <person name="Sun H."/>
            <person name="Yadav J.S."/>
            <person name="Pangilinan J."/>
            <person name="Larsson K.H."/>
            <person name="Matsuura K."/>
            <person name="Barry K."/>
            <person name="Labutti K."/>
            <person name="Kuo R."/>
            <person name="Ohm R.A."/>
            <person name="Bhattacharya S.S."/>
            <person name="Shirouzu T."/>
            <person name="Yoshinaga Y."/>
            <person name="Martin F.M."/>
            <person name="Grigoriev I.V."/>
            <person name="Hibbett D.S."/>
        </authorList>
    </citation>
    <scope>NUCLEOTIDE SEQUENCE [LARGE SCALE GENOMIC DNA]</scope>
    <source>
        <strain evidence="2 3">HHB12029</strain>
    </source>
</reference>
<gene>
    <name evidence="2" type="ORF">EXIGLDRAFT_840580</name>
</gene>